<feature type="transmembrane region" description="Helical" evidence="2">
    <location>
        <begin position="30"/>
        <end position="48"/>
    </location>
</feature>
<evidence type="ECO:0000313" key="3">
    <source>
        <dbReference type="EMBL" id="QND80738.1"/>
    </source>
</evidence>
<proteinExistence type="predicted"/>
<name>A0ABX6RBT7_PSEMX</name>
<keyword evidence="2" id="KW-1133">Transmembrane helix</keyword>
<keyword evidence="4" id="KW-1185">Reference proteome</keyword>
<sequence>MSDAPSRTRAASLSPLDREDRYIKRHERSIASLVSLLVHLLFVLALLYSSKLELAQTESSSSGGARVKVDFLGDATQHDTQPPVPPTGAKTPRERPKPLKPLVTTPVTSPVDTTRVTEAENPVAPDETQPQPPASQQAIAPPQDRPPSSPPAWRRSAQWGQPPGMLTQDTAPDNYGRTVGTGQRQGNNQGNAATPSMEVDGHQIYYDLRNELKVADWQAQGMKEVSFPLPGRRELMVCALEIVATRGSGGCRLMQPNDPALATIGDARDVVNVMRIYRRGELIWRGPGAYR</sequence>
<reference evidence="3 4" key="1">
    <citation type="submission" date="2020-08" db="EMBL/GenBank/DDBJ databases">
        <title>Streptomycin resistant and MDR strain, P. mexicana.</title>
        <authorList>
            <person name="Ganesh-kumar S."/>
            <person name="Zhe T."/>
            <person name="Yu Z."/>
            <person name="Min Y."/>
        </authorList>
    </citation>
    <scope>NUCLEOTIDE SEQUENCE [LARGE SCALE GENOMIC DNA]</scope>
    <source>
        <strain evidence="3 4">GTZY</strain>
    </source>
</reference>
<protein>
    <submittedName>
        <fullName evidence="3">Type II toxin-antitoxin system RelE/ParE family toxin</fullName>
    </submittedName>
</protein>
<keyword evidence="2" id="KW-0812">Transmembrane</keyword>
<dbReference type="RefSeq" id="WP_185895927.1">
    <property type="nucleotide sequence ID" value="NZ_CP060028.1"/>
</dbReference>
<feature type="compositionally biased region" description="Low complexity" evidence="1">
    <location>
        <begin position="182"/>
        <end position="191"/>
    </location>
</feature>
<organism evidence="3 4">
    <name type="scientific">Pseudoxanthomonas mexicana</name>
    <dbReference type="NCBI Taxonomy" id="128785"/>
    <lineage>
        <taxon>Bacteria</taxon>
        <taxon>Pseudomonadati</taxon>
        <taxon>Pseudomonadota</taxon>
        <taxon>Gammaproteobacteria</taxon>
        <taxon>Lysobacterales</taxon>
        <taxon>Lysobacteraceae</taxon>
        <taxon>Pseudoxanthomonas</taxon>
    </lineage>
</organism>
<evidence type="ECO:0000256" key="1">
    <source>
        <dbReference type="SAM" id="MobiDB-lite"/>
    </source>
</evidence>
<evidence type="ECO:0000313" key="4">
    <source>
        <dbReference type="Proteomes" id="UP000515506"/>
    </source>
</evidence>
<dbReference type="EMBL" id="CP060028">
    <property type="protein sequence ID" value="QND80738.1"/>
    <property type="molecule type" value="Genomic_DNA"/>
</dbReference>
<feature type="region of interest" description="Disordered" evidence="1">
    <location>
        <begin position="73"/>
        <end position="196"/>
    </location>
</feature>
<gene>
    <name evidence="3" type="ORF">H4W19_02750</name>
</gene>
<accession>A0ABX6RBT7</accession>
<dbReference type="Proteomes" id="UP000515506">
    <property type="component" value="Chromosome"/>
</dbReference>
<evidence type="ECO:0000256" key="2">
    <source>
        <dbReference type="SAM" id="Phobius"/>
    </source>
</evidence>
<feature type="compositionally biased region" description="Low complexity" evidence="1">
    <location>
        <begin position="100"/>
        <end position="116"/>
    </location>
</feature>
<keyword evidence="2" id="KW-0472">Membrane</keyword>